<dbReference type="InterPro" id="IPR022045">
    <property type="entry name" value="TcdB_toxin_mid/N"/>
</dbReference>
<sequence length="2534" mass="281891">MSAPHIPSPAERVKPSAGPGSGPGTSTQAPAPHESSGAQGPQLISVQKPAGGGSIQSIDDKLSTQLATGTSTLTIPVPATEARPGGTPSLALSYSSGSGNGPFGLGWSLNLGTISRRVSKGRPQYEDARSSDVFVLADEDLVPTSTLPQVVGNYCIHKYQPRSEGMFARIERVTDKDRPDDVHWRITSRENVLSIYGRDAGSRIQSVSVDGKETNRIFSWLLCETYDFRGNAISYVYKTENDAGIDSEAVNERNRTSLSRSTQCYIKSIRYGNDGPIQRSALQEPTVLGRPLSELPSTEWAFELVFDYGDHHPFEPSPTGDNLWPCRQDPFSSYRQGFEVRTYRLCRRILMFHRFPDELGVEALLVHALELTYNEHPTISFLTSATSRGYMSRKTDDTLPSGEGSYFSRALPPLEFKYTSATTSERLARSVVKDVDSESLENVPEGVTGAYQWLDLYGEGLEGVFAVQGGGWFYKRNLSSTGVVSSLEDGTISETAALGPMRLVGQIPNVSAIERPQFVDLKSDGTLDVADMTGPVKGFYSASQTAPGVAPGQWDDFRPFESWPTEIDINNPDLRFIDLTGDGLADILVTEDQVLTYYPSLGADGYGGPRHIHREIDEERGPRVLFSDVDESVYFADMSGDGTSDLCRIRNGEICYWPNLGYGIFGAKVTMCNSPYFDRPEAFTQRRVLMCDVDGSGATDIIYLGSEGVTLHFNNSGNGWANAEHLPSLLPPIDTLSGITATDLMGNGTNCLVWSSSGATDARTPLRYIDFNNGIKPHLLTKITNNLGKETNLAYLPSTAFYLQDELVGKPWVTRLPFPVQCLERVRTYDAVGRSYHTSRYAYHHGYYDAHDREFRGFGMVEQWDTEDFEVAERWSPNEAKNVDQLSFSSPVLTRRWYHTGAYVDHERLQKLMARDYAGADGLASDQFEQYFAKEVLKDLVLGSDDLSAAEARDASRALKGSLLREEVYALDDSAIAHLPYQIKDYGFNVNVIQRHGISDVAICQTYPREQIAYSSERTLDDQRIQQGITLKMGDYGNILHSVQISYGRTKGKSPLDGEPKKLQETTRIVLDDMTYTNAVEDGLEYRAPLQSSATKFELFGTVIKDDQLRYQPDDFILEQFSEVPFEGSIADGALSKRVMAKNLTLFRKNDLTDLLGQDQLESMALEGVTYTLSLTPELLAKYQRAGKALISDEADVLGKTYKYENLQGDGNWWLPTAKIHYHVDPAATPSAELESAQNHFFTPLRITDPYGCSSSIELDGHLLTLKSNTDALGNVSQYAHDYRTLKPVLETDPNGNRSAYQYDCLGRLIASAVMGKENEQIGDSLEGIHAELADHETADFAAEPLEHSADLLKGATIRYIYDLEQYSKGKGTSTPVFAATLNRVSHMHEIAEGSQTKIVVSFNYFDGLGRAIQTKVIAERDPETPLTPRWVGSAWKVLNNKGDAVRVFNPFFDDTHAFKADHKSGVSPYFMYDALGRLVATAMPNKSWSKAVYSSWETKHFDANDTTLMDPKHDTDVGSYFLRLPDSEYLPTWYDQRSGGAMGTAEKEAADKSALHNNTPTSITVDAMGNEFFSTKDNGDDKFTTYRLFDAKGLSRETRDAKGRLIERKLYDVAGNEALEGTMDTSSLWTLHDATGSPVLLWDGQDQQWRRDYDALGRETKKFLLKAENKEVLFEMRTYGESESEPEKHNLRGQLFRIYDQAGTETNSAYDFTNALVTRQKQLALEYSSTLDWNDAEHIVLETDVHTETMHINALSQITSSQAPDGSILRYTYNDAVLPETIEANVRGEKSATGDLVWETYVAGVEYNELSYATTVYFGNGHRSLNKFDTLTLQLTNRQTLSTSNGKAATKVQDLEYTYDPAGNITLIRNNAQQDIFFRNQVVIPDVEYTYDATYRLIESSGREQLKKESDPQSGSGPNIPGAFKTFDATSDAPMDGIAMSRYVESYKYDSTNNILSVQHQTTDDGGSSWTRTYAYNEASALEPAQTGNRLSSTQVGSLTDNYGYDGKGGEFGCLTSMPHLADMGWNALRQLQTTSRQTVGEDGATPERTWYVYDNHGTRIRKVIERQASKSASATPPRKLKEWVYLGDYELFRKYTGDGVTIASQNETLHVHGSNDRIALIEDWTGGDQPGRLVRYQINDHLDAVSIELDENGVLVSYEEYSAYGNTTFQMQDSQRPKRFRWASKERDAENGFYYSEARYYAPWLGRWISADPAGIGDDMNVFAYVSCKPTGYSDTTGLVKVKNKPGAVVKKAGMGIIKTTKKTEREQSEHRMEIRSKRIKNIRDSSAGTGPIPATDAAVAAGETAMRNLLSVTWERTQLHHVYPQEYRDEFAKIGIMVDNFTVSITDEVHRICTFGGEANGSKLGKWNDRWQQLFFKAPGLGYDDQMKGYDSLTQAQQQAIRQNLQLQARTLCGIIMAEYGLRHMHDDGSTKFLDYNYIQGMKEDSERSQIKSANLIHHESWATISSVSYNAAVSENGSANDVSSLQFMVTIKDFGSLTGEQKKALSVLLGGPGTPPSSVSSVAVKKKKTN</sequence>
<feature type="domain" description="Insecticide toxin TcdB middle/C-terminal" evidence="5">
    <location>
        <begin position="955"/>
        <end position="1066"/>
    </location>
</feature>
<keyword evidence="8" id="KW-1185">Reference proteome</keyword>
<dbReference type="Pfam" id="PF12255">
    <property type="entry name" value="TcdB_toxin_midC"/>
    <property type="match status" value="1"/>
</dbReference>
<dbReference type="Pfam" id="PF03534">
    <property type="entry name" value="SpvB"/>
    <property type="match status" value="1"/>
</dbReference>
<organism evidence="7 8">
    <name type="scientific">Cylindrodendrum hubeiense</name>
    <dbReference type="NCBI Taxonomy" id="595255"/>
    <lineage>
        <taxon>Eukaryota</taxon>
        <taxon>Fungi</taxon>
        <taxon>Dikarya</taxon>
        <taxon>Ascomycota</taxon>
        <taxon>Pezizomycotina</taxon>
        <taxon>Sordariomycetes</taxon>
        <taxon>Hypocreomycetidae</taxon>
        <taxon>Hypocreales</taxon>
        <taxon>Nectriaceae</taxon>
        <taxon>Cylindrodendrum</taxon>
    </lineage>
</organism>
<dbReference type="SUPFAM" id="SSF69318">
    <property type="entry name" value="Integrin alpha N-terminal domain"/>
    <property type="match status" value="1"/>
</dbReference>
<evidence type="ECO:0000259" key="5">
    <source>
        <dbReference type="Pfam" id="PF12255"/>
    </source>
</evidence>
<comment type="subcellular location">
    <subcellularLocation>
        <location evidence="1">Secreted</location>
    </subcellularLocation>
</comment>
<evidence type="ECO:0000313" key="8">
    <source>
        <dbReference type="Proteomes" id="UP000722485"/>
    </source>
</evidence>
<reference evidence="7" key="1">
    <citation type="submission" date="2020-03" db="EMBL/GenBank/DDBJ databases">
        <title>Draft Genome Sequence of Cylindrodendrum hubeiense.</title>
        <authorList>
            <person name="Buettner E."/>
            <person name="Kellner H."/>
        </authorList>
    </citation>
    <scope>NUCLEOTIDE SEQUENCE</scope>
    <source>
        <strain evidence="7">IHI 201604</strain>
    </source>
</reference>
<evidence type="ECO:0000313" key="7">
    <source>
        <dbReference type="EMBL" id="KAF7549246.1"/>
    </source>
</evidence>
<dbReference type="InterPro" id="IPR028994">
    <property type="entry name" value="Integrin_alpha_N"/>
</dbReference>
<dbReference type="InterPro" id="IPR022044">
    <property type="entry name" value="TcdB_toxin_mid/C"/>
</dbReference>
<dbReference type="GO" id="GO:0005737">
    <property type="term" value="C:cytoplasm"/>
    <property type="evidence" value="ECO:0007669"/>
    <property type="project" value="InterPro"/>
</dbReference>
<keyword evidence="3" id="KW-0843">Virulence</keyword>
<feature type="region of interest" description="Disordered" evidence="4">
    <location>
        <begin position="1"/>
        <end position="57"/>
    </location>
</feature>
<dbReference type="InterPro" id="IPR011755">
    <property type="entry name" value="CHP02269_MYXXA"/>
</dbReference>
<gene>
    <name evidence="7" type="ORF">G7Z17_g6523</name>
</gene>
<dbReference type="PANTHER" id="PTHR32305">
    <property type="match status" value="1"/>
</dbReference>
<dbReference type="Pfam" id="PF12256">
    <property type="entry name" value="TcdB_toxin_midN"/>
    <property type="match status" value="1"/>
</dbReference>
<evidence type="ECO:0000256" key="1">
    <source>
        <dbReference type="ARBA" id="ARBA00004613"/>
    </source>
</evidence>
<dbReference type="Pfam" id="PF09533">
    <property type="entry name" value="DUF2380"/>
    <property type="match status" value="1"/>
</dbReference>
<evidence type="ECO:0000256" key="4">
    <source>
        <dbReference type="SAM" id="MobiDB-lite"/>
    </source>
</evidence>
<proteinExistence type="predicted"/>
<accession>A0A9P5HD17</accession>
<dbReference type="InterPro" id="IPR022385">
    <property type="entry name" value="Rhs_assc_core"/>
</dbReference>
<feature type="compositionally biased region" description="Polar residues" evidence="4">
    <location>
        <begin position="36"/>
        <end position="45"/>
    </location>
</feature>
<name>A0A9P5HD17_9HYPO</name>
<dbReference type="NCBIfam" id="TIGR03696">
    <property type="entry name" value="Rhs_assc_core"/>
    <property type="match status" value="1"/>
</dbReference>
<keyword evidence="2" id="KW-0964">Secreted</keyword>
<dbReference type="PRINTS" id="PR01341">
    <property type="entry name" value="SALSPVBPROT"/>
</dbReference>
<feature type="region of interest" description="Disordered" evidence="4">
    <location>
        <begin position="74"/>
        <end position="93"/>
    </location>
</feature>
<dbReference type="EMBL" id="JAANBB010000127">
    <property type="protein sequence ID" value="KAF7549246.1"/>
    <property type="molecule type" value="Genomic_DNA"/>
</dbReference>
<evidence type="ECO:0000256" key="3">
    <source>
        <dbReference type="ARBA" id="ARBA00023026"/>
    </source>
</evidence>
<evidence type="ECO:0008006" key="9">
    <source>
        <dbReference type="Google" id="ProtNLM"/>
    </source>
</evidence>
<evidence type="ECO:0000256" key="2">
    <source>
        <dbReference type="ARBA" id="ARBA00022525"/>
    </source>
</evidence>
<dbReference type="PANTHER" id="PTHR32305:SF15">
    <property type="entry name" value="PROTEIN RHSA-RELATED"/>
    <property type="match status" value="1"/>
</dbReference>
<feature type="domain" description="Insecticide toxin TcdB middle/N-terminal" evidence="6">
    <location>
        <begin position="740"/>
        <end position="867"/>
    </location>
</feature>
<evidence type="ECO:0000259" key="6">
    <source>
        <dbReference type="Pfam" id="PF12256"/>
    </source>
</evidence>
<dbReference type="Gene3D" id="2.180.10.10">
    <property type="entry name" value="RHS repeat-associated core"/>
    <property type="match status" value="2"/>
</dbReference>
<dbReference type="GO" id="GO:0005576">
    <property type="term" value="C:extracellular region"/>
    <property type="evidence" value="ECO:0007669"/>
    <property type="project" value="UniProtKB-SubCell"/>
</dbReference>
<protein>
    <recommendedName>
        <fullName evidence="9">Toxin</fullName>
    </recommendedName>
</protein>
<dbReference type="OrthoDB" id="5426877at2759"/>
<dbReference type="InterPro" id="IPR003284">
    <property type="entry name" value="Sal_SpvB"/>
</dbReference>
<feature type="region of interest" description="Disordered" evidence="4">
    <location>
        <begin position="1903"/>
        <end position="1929"/>
    </location>
</feature>
<comment type="caution">
    <text evidence="7">The sequence shown here is derived from an EMBL/GenBank/DDBJ whole genome shotgun (WGS) entry which is preliminary data.</text>
</comment>
<dbReference type="InterPro" id="IPR050708">
    <property type="entry name" value="T6SS_VgrG/RHS"/>
</dbReference>
<feature type="compositionally biased region" description="Basic and acidic residues" evidence="4">
    <location>
        <begin position="1903"/>
        <end position="1912"/>
    </location>
</feature>
<feature type="region of interest" description="Disordered" evidence="4">
    <location>
        <begin position="2512"/>
        <end position="2534"/>
    </location>
</feature>
<dbReference type="Proteomes" id="UP000722485">
    <property type="component" value="Unassembled WGS sequence"/>
</dbReference>